<dbReference type="EMBL" id="CAJNOW010006483">
    <property type="protein sequence ID" value="CAF1487119.1"/>
    <property type="molecule type" value="Genomic_DNA"/>
</dbReference>
<evidence type="ECO:0000313" key="5">
    <source>
        <dbReference type="EMBL" id="CAF4958648.1"/>
    </source>
</evidence>
<feature type="transmembrane region" description="Helical" evidence="1">
    <location>
        <begin position="15"/>
        <end position="36"/>
    </location>
</feature>
<dbReference type="Proteomes" id="UP000663834">
    <property type="component" value="Unassembled WGS sequence"/>
</dbReference>
<dbReference type="Proteomes" id="UP000681720">
    <property type="component" value="Unassembled WGS sequence"/>
</dbReference>
<keyword evidence="1" id="KW-0812">Transmembrane</keyword>
<proteinExistence type="predicted"/>
<dbReference type="EMBL" id="CAJOBH010176694">
    <property type="protein sequence ID" value="CAF4927188.1"/>
    <property type="molecule type" value="Genomic_DNA"/>
</dbReference>
<sequence length="280" mass="31855">MSTNTIEQLILFKRLFIIFGSICFLWLIIGLIFLLVQTYRYLKIKADLTLFPYNYSLKLPSSLLIPNENSSKEDNISDCDQNDDEPTSVYASVSFMTERSKFFHNHINAISSCQRIPEEQFALAPSNIAAITNLSYSQTTLTSTNDLGKSSLLHYPACRNFAYSHSTLSLSNNNFHEKVSPSPMIIPLNHSSSSHHQFNLKRQLSQSSTNTNLSQLTNITFLSSQSSLKTTSLPTVMITDVDRLHTDIIELENFEPENDFHRTKSQLRLLLNDRKPHGNE</sequence>
<dbReference type="OrthoDB" id="10046665at2759"/>
<dbReference type="EMBL" id="CAJOBJ010192457">
    <property type="protein sequence ID" value="CAF4958648.1"/>
    <property type="molecule type" value="Genomic_DNA"/>
</dbReference>
<evidence type="ECO:0000313" key="4">
    <source>
        <dbReference type="EMBL" id="CAF4927188.1"/>
    </source>
</evidence>
<dbReference type="AlphaFoldDB" id="A0A815SCI2"/>
<dbReference type="EMBL" id="CAJNOV010002758">
    <property type="protein sequence ID" value="CAF1114475.1"/>
    <property type="molecule type" value="Genomic_DNA"/>
</dbReference>
<evidence type="ECO:0000313" key="3">
    <source>
        <dbReference type="EMBL" id="CAF1487119.1"/>
    </source>
</evidence>
<protein>
    <submittedName>
        <fullName evidence="3">Uncharacterized protein</fullName>
    </submittedName>
</protein>
<evidence type="ECO:0000313" key="2">
    <source>
        <dbReference type="EMBL" id="CAF1114475.1"/>
    </source>
</evidence>
<evidence type="ECO:0000256" key="1">
    <source>
        <dbReference type="SAM" id="Phobius"/>
    </source>
</evidence>
<organism evidence="3 6">
    <name type="scientific">Rotaria magnacalcarata</name>
    <dbReference type="NCBI Taxonomy" id="392030"/>
    <lineage>
        <taxon>Eukaryota</taxon>
        <taxon>Metazoa</taxon>
        <taxon>Spiralia</taxon>
        <taxon>Gnathifera</taxon>
        <taxon>Rotifera</taxon>
        <taxon>Eurotatoria</taxon>
        <taxon>Bdelloidea</taxon>
        <taxon>Philodinida</taxon>
        <taxon>Philodinidae</taxon>
        <taxon>Rotaria</taxon>
    </lineage>
</organism>
<dbReference type="Proteomes" id="UP000663855">
    <property type="component" value="Unassembled WGS sequence"/>
</dbReference>
<name>A0A815SCI2_9BILA</name>
<dbReference type="Proteomes" id="UP000681967">
    <property type="component" value="Unassembled WGS sequence"/>
</dbReference>
<evidence type="ECO:0000313" key="6">
    <source>
        <dbReference type="Proteomes" id="UP000663834"/>
    </source>
</evidence>
<reference evidence="3" key="1">
    <citation type="submission" date="2021-02" db="EMBL/GenBank/DDBJ databases">
        <authorList>
            <person name="Nowell W R."/>
        </authorList>
    </citation>
    <scope>NUCLEOTIDE SEQUENCE</scope>
</reference>
<accession>A0A815SCI2</accession>
<comment type="caution">
    <text evidence="3">The sequence shown here is derived from an EMBL/GenBank/DDBJ whole genome shotgun (WGS) entry which is preliminary data.</text>
</comment>
<gene>
    <name evidence="4" type="ORF">BYL167_LOCUS53186</name>
    <name evidence="2" type="ORF">CJN711_LOCUS7772</name>
    <name evidence="5" type="ORF">GIL414_LOCUS54723</name>
    <name evidence="3" type="ORF">KQP761_LOCUS13895</name>
</gene>
<keyword evidence="1" id="KW-0472">Membrane</keyword>
<keyword evidence="1" id="KW-1133">Transmembrane helix</keyword>